<evidence type="ECO:0000256" key="1">
    <source>
        <dbReference type="SAM" id="MobiDB-lite"/>
    </source>
</evidence>
<evidence type="ECO:0000313" key="3">
    <source>
        <dbReference type="Proteomes" id="UP000003561"/>
    </source>
</evidence>
<protein>
    <submittedName>
        <fullName evidence="2">Uncharacterized protein</fullName>
    </submittedName>
</protein>
<dbReference type="Proteomes" id="UP000003561">
    <property type="component" value="Unassembled WGS sequence"/>
</dbReference>
<comment type="caution">
    <text evidence="2">The sequence shown here is derived from an EMBL/GenBank/DDBJ whole genome shotgun (WGS) entry which is preliminary data.</text>
</comment>
<gene>
    <name evidence="2" type="ORF">ROSEINA2194_04228</name>
</gene>
<organism evidence="2 3">
    <name type="scientific">Roseburia inulinivorans DSM 16841</name>
    <dbReference type="NCBI Taxonomy" id="622312"/>
    <lineage>
        <taxon>Bacteria</taxon>
        <taxon>Bacillati</taxon>
        <taxon>Bacillota</taxon>
        <taxon>Clostridia</taxon>
        <taxon>Lachnospirales</taxon>
        <taxon>Lachnospiraceae</taxon>
        <taxon>Roseburia</taxon>
    </lineage>
</organism>
<proteinExistence type="predicted"/>
<dbReference type="EMBL" id="ACFY01000168">
    <property type="protein sequence ID" value="EEG91962.1"/>
    <property type="molecule type" value="Genomic_DNA"/>
</dbReference>
<dbReference type="AlphaFoldDB" id="C0FZN1"/>
<feature type="region of interest" description="Disordered" evidence="1">
    <location>
        <begin position="27"/>
        <end position="47"/>
    </location>
</feature>
<reference evidence="2 3" key="1">
    <citation type="submission" date="2009-02" db="EMBL/GenBank/DDBJ databases">
        <authorList>
            <person name="Fulton L."/>
            <person name="Clifton S."/>
            <person name="Fulton B."/>
            <person name="Xu J."/>
            <person name="Minx P."/>
            <person name="Pepin K.H."/>
            <person name="Johnson M."/>
            <person name="Bhonagiri V."/>
            <person name="Nash W.E."/>
            <person name="Mardis E.R."/>
            <person name="Wilson R.K."/>
        </authorList>
    </citation>
    <scope>NUCLEOTIDE SEQUENCE [LARGE SCALE GENOMIC DNA]</scope>
    <source>
        <strain evidence="2 3">DSM 16841</strain>
    </source>
</reference>
<accession>C0FZN1</accession>
<name>C0FZN1_9FIRM</name>
<evidence type="ECO:0000313" key="2">
    <source>
        <dbReference type="EMBL" id="EEG91962.1"/>
    </source>
</evidence>
<sequence>MRKIREECEEFRIKQLHFADNEGIMSEEIGSDESYDRKAVSESRWQV</sequence>
<reference evidence="2 3" key="2">
    <citation type="submission" date="2009-03" db="EMBL/GenBank/DDBJ databases">
        <title>Draft genome sequence of Roseburia inulinivorans (DSM 16841).</title>
        <authorList>
            <person name="Sudarsanam P."/>
            <person name="Ley R."/>
            <person name="Guruge J."/>
            <person name="Turnbaugh P.J."/>
            <person name="Mahowald M."/>
            <person name="Liep D."/>
            <person name="Gordon J."/>
        </authorList>
    </citation>
    <scope>NUCLEOTIDE SEQUENCE [LARGE SCALE GENOMIC DNA]</scope>
    <source>
        <strain evidence="2 3">DSM 16841</strain>
    </source>
</reference>